<evidence type="ECO:0000313" key="3">
    <source>
        <dbReference type="EMBL" id="KAK4465141.1"/>
    </source>
</evidence>
<accession>A0AAV9I1E5</accession>
<protein>
    <submittedName>
        <fullName evidence="3">Uncharacterized protein</fullName>
    </submittedName>
</protein>
<dbReference type="AlphaFoldDB" id="A0AAV9I1E5"/>
<evidence type="ECO:0000256" key="1">
    <source>
        <dbReference type="SAM" id="MobiDB-lite"/>
    </source>
</evidence>
<sequence length="311" mass="33469">MPKMFQKLRHWFGRSARRPIPVNQPAAETSDEPLAGVPPGTDGLTVIPALNGRLTRERAVSKALVSLSRITSQVNKHSAKTVPTESLTQAMANAIIDIANTMATVPDTDKPRMICAYHVFATQTAIANFLVARDALRRLPKISAMDGGTGHAIICIAITLTFFGMAVLATPESRATRVAAAIAAAVAESMSYTEKISDEAAYEIAVDIISRGESADSGSPPPPPYRAPLVSILTSEEMSGLARSLAVAAYRRGDDMSAIHDAVWALHQDLFAFTCDTWGGRSCRSKGKPVCFCRTRLLSADKCKLYLLPRI</sequence>
<dbReference type="EMBL" id="MU864942">
    <property type="protein sequence ID" value="KAK4465141.1"/>
    <property type="molecule type" value="Genomic_DNA"/>
</dbReference>
<feature type="transmembrane region" description="Helical" evidence="2">
    <location>
        <begin position="151"/>
        <end position="169"/>
    </location>
</feature>
<dbReference type="Proteomes" id="UP001321749">
    <property type="component" value="Unassembled WGS sequence"/>
</dbReference>
<feature type="region of interest" description="Disordered" evidence="1">
    <location>
        <begin position="19"/>
        <end position="40"/>
    </location>
</feature>
<reference evidence="3" key="2">
    <citation type="submission" date="2023-06" db="EMBL/GenBank/DDBJ databases">
        <authorList>
            <consortium name="Lawrence Berkeley National Laboratory"/>
            <person name="Mondo S.J."/>
            <person name="Hensen N."/>
            <person name="Bonometti L."/>
            <person name="Westerberg I."/>
            <person name="Brannstrom I.O."/>
            <person name="Guillou S."/>
            <person name="Cros-Aarteil S."/>
            <person name="Calhoun S."/>
            <person name="Haridas S."/>
            <person name="Kuo A."/>
            <person name="Pangilinan J."/>
            <person name="Riley R."/>
            <person name="Labutti K."/>
            <person name="Andreopoulos B."/>
            <person name="Lipzen A."/>
            <person name="Chen C."/>
            <person name="Yanf M."/>
            <person name="Daum C."/>
            <person name="Ng V."/>
            <person name="Clum A."/>
            <person name="Steindorff A."/>
            <person name="Ohm R."/>
            <person name="Martin F."/>
            <person name="Silar P."/>
            <person name="Natvig D."/>
            <person name="Lalanne C."/>
            <person name="Gautier V."/>
            <person name="Ament-Velasquez S.L."/>
            <person name="Kruys A."/>
            <person name="Hutchinson M.I."/>
            <person name="Powell A.J."/>
            <person name="Barry K."/>
            <person name="Miller A.N."/>
            <person name="Grigoriev I.V."/>
            <person name="Debuchy R."/>
            <person name="Gladieux P."/>
            <person name="Thoren M.H."/>
            <person name="Johannesson H."/>
        </authorList>
    </citation>
    <scope>NUCLEOTIDE SEQUENCE</scope>
    <source>
        <strain evidence="3">PSN324</strain>
    </source>
</reference>
<feature type="transmembrane region" description="Helical" evidence="2">
    <location>
        <begin position="114"/>
        <end position="131"/>
    </location>
</feature>
<reference evidence="3" key="1">
    <citation type="journal article" date="2023" name="Mol. Phylogenet. Evol.">
        <title>Genome-scale phylogeny and comparative genomics of the fungal order Sordariales.</title>
        <authorList>
            <person name="Hensen N."/>
            <person name="Bonometti L."/>
            <person name="Westerberg I."/>
            <person name="Brannstrom I.O."/>
            <person name="Guillou S."/>
            <person name="Cros-Aarteil S."/>
            <person name="Calhoun S."/>
            <person name="Haridas S."/>
            <person name="Kuo A."/>
            <person name="Mondo S."/>
            <person name="Pangilinan J."/>
            <person name="Riley R."/>
            <person name="LaButti K."/>
            <person name="Andreopoulos B."/>
            <person name="Lipzen A."/>
            <person name="Chen C."/>
            <person name="Yan M."/>
            <person name="Daum C."/>
            <person name="Ng V."/>
            <person name="Clum A."/>
            <person name="Steindorff A."/>
            <person name="Ohm R.A."/>
            <person name="Martin F."/>
            <person name="Silar P."/>
            <person name="Natvig D.O."/>
            <person name="Lalanne C."/>
            <person name="Gautier V."/>
            <person name="Ament-Velasquez S.L."/>
            <person name="Kruys A."/>
            <person name="Hutchinson M.I."/>
            <person name="Powell A.J."/>
            <person name="Barry K."/>
            <person name="Miller A.N."/>
            <person name="Grigoriev I.V."/>
            <person name="Debuchy R."/>
            <person name="Gladieux P."/>
            <person name="Hiltunen Thoren M."/>
            <person name="Johannesson H."/>
        </authorList>
    </citation>
    <scope>NUCLEOTIDE SEQUENCE</scope>
    <source>
        <strain evidence="3">PSN324</strain>
    </source>
</reference>
<proteinExistence type="predicted"/>
<comment type="caution">
    <text evidence="3">The sequence shown here is derived from an EMBL/GenBank/DDBJ whole genome shotgun (WGS) entry which is preliminary data.</text>
</comment>
<organism evidence="3 4">
    <name type="scientific">Cladorrhinum samala</name>
    <dbReference type="NCBI Taxonomy" id="585594"/>
    <lineage>
        <taxon>Eukaryota</taxon>
        <taxon>Fungi</taxon>
        <taxon>Dikarya</taxon>
        <taxon>Ascomycota</taxon>
        <taxon>Pezizomycotina</taxon>
        <taxon>Sordariomycetes</taxon>
        <taxon>Sordariomycetidae</taxon>
        <taxon>Sordariales</taxon>
        <taxon>Podosporaceae</taxon>
        <taxon>Cladorrhinum</taxon>
    </lineage>
</organism>
<keyword evidence="2" id="KW-0472">Membrane</keyword>
<keyword evidence="2" id="KW-0812">Transmembrane</keyword>
<evidence type="ECO:0000256" key="2">
    <source>
        <dbReference type="SAM" id="Phobius"/>
    </source>
</evidence>
<evidence type="ECO:0000313" key="4">
    <source>
        <dbReference type="Proteomes" id="UP001321749"/>
    </source>
</evidence>
<keyword evidence="2" id="KW-1133">Transmembrane helix</keyword>
<gene>
    <name evidence="3" type="ORF">QBC42DRAFT_315456</name>
</gene>
<keyword evidence="4" id="KW-1185">Reference proteome</keyword>
<name>A0AAV9I1E5_9PEZI</name>